<evidence type="ECO:0000313" key="2">
    <source>
        <dbReference type="Proteomes" id="UP000092666"/>
    </source>
</evidence>
<name>A0A1B9GI64_9TREE</name>
<gene>
    <name evidence="1" type="ORF">I316_07715</name>
</gene>
<proteinExistence type="predicted"/>
<sequence length="68" mass="7427">MSLFPSAMYRFGRHEDRQLGMPSVGNLEEVLEQAARAAEVTADPALDIIDVAAEAASFHDDRQHVSVS</sequence>
<organism evidence="1 2">
    <name type="scientific">Kwoniella heveanensis BCC8398</name>
    <dbReference type="NCBI Taxonomy" id="1296120"/>
    <lineage>
        <taxon>Eukaryota</taxon>
        <taxon>Fungi</taxon>
        <taxon>Dikarya</taxon>
        <taxon>Basidiomycota</taxon>
        <taxon>Agaricomycotina</taxon>
        <taxon>Tremellomycetes</taxon>
        <taxon>Tremellales</taxon>
        <taxon>Cryptococcaceae</taxon>
        <taxon>Kwoniella</taxon>
    </lineage>
</organism>
<reference evidence="1 2" key="1">
    <citation type="submission" date="2013-07" db="EMBL/GenBank/DDBJ databases">
        <title>The Genome Sequence of Cryptococcus heveanensis BCC8398.</title>
        <authorList>
            <consortium name="The Broad Institute Genome Sequencing Platform"/>
            <person name="Cuomo C."/>
            <person name="Litvintseva A."/>
            <person name="Chen Y."/>
            <person name="Heitman J."/>
            <person name="Sun S."/>
            <person name="Springer D."/>
            <person name="Dromer F."/>
            <person name="Young S.K."/>
            <person name="Zeng Q."/>
            <person name="Gargeya S."/>
            <person name="Fitzgerald M."/>
            <person name="Abouelleil A."/>
            <person name="Alvarado L."/>
            <person name="Berlin A.M."/>
            <person name="Chapman S.B."/>
            <person name="Dewar J."/>
            <person name="Goldberg J."/>
            <person name="Griggs A."/>
            <person name="Gujja S."/>
            <person name="Hansen M."/>
            <person name="Howarth C."/>
            <person name="Imamovic A."/>
            <person name="Larimer J."/>
            <person name="McCowan C."/>
            <person name="Murphy C."/>
            <person name="Pearson M."/>
            <person name="Priest M."/>
            <person name="Roberts A."/>
            <person name="Saif S."/>
            <person name="Shea T."/>
            <person name="Sykes S."/>
            <person name="Wortman J."/>
            <person name="Nusbaum C."/>
            <person name="Birren B."/>
        </authorList>
    </citation>
    <scope>NUCLEOTIDE SEQUENCE [LARGE SCALE GENOMIC DNA]</scope>
    <source>
        <strain evidence="1 2">BCC8398</strain>
    </source>
</reference>
<dbReference type="AlphaFoldDB" id="A0A1B9GI64"/>
<reference evidence="2" key="2">
    <citation type="submission" date="2013-12" db="EMBL/GenBank/DDBJ databases">
        <title>Evolution of pathogenesis and genome organization in the Tremellales.</title>
        <authorList>
            <person name="Cuomo C."/>
            <person name="Litvintseva A."/>
            <person name="Heitman J."/>
            <person name="Chen Y."/>
            <person name="Sun S."/>
            <person name="Springer D."/>
            <person name="Dromer F."/>
            <person name="Young S."/>
            <person name="Zeng Q."/>
            <person name="Chapman S."/>
            <person name="Gujja S."/>
            <person name="Saif S."/>
            <person name="Birren B."/>
        </authorList>
    </citation>
    <scope>NUCLEOTIDE SEQUENCE [LARGE SCALE GENOMIC DNA]</scope>
    <source>
        <strain evidence="2">BCC8398</strain>
    </source>
</reference>
<keyword evidence="2" id="KW-1185">Reference proteome</keyword>
<dbReference type="Proteomes" id="UP000092666">
    <property type="component" value="Unassembled WGS sequence"/>
</dbReference>
<protein>
    <submittedName>
        <fullName evidence="1">Uncharacterized protein</fullName>
    </submittedName>
</protein>
<dbReference type="EMBL" id="KV700144">
    <property type="protein sequence ID" value="OCF30667.1"/>
    <property type="molecule type" value="Genomic_DNA"/>
</dbReference>
<accession>A0A1B9GI64</accession>
<evidence type="ECO:0000313" key="1">
    <source>
        <dbReference type="EMBL" id="OCF30667.1"/>
    </source>
</evidence>